<accession>E0CS39</accession>
<sequence length="55" mass="6608">MRLQKSMSLYLNWERNGILLWLPCTLHLNPCPCEIYITSPYEKEMMIPMENDPHI</sequence>
<name>E0CS39_VITVI</name>
<keyword evidence="2" id="KW-1185">Reference proteome</keyword>
<dbReference type="AlphaFoldDB" id="E0CS39"/>
<dbReference type="Proteomes" id="UP000009183">
    <property type="component" value="Chromosome 19"/>
</dbReference>
<dbReference type="PaxDb" id="29760-VIT_19s0014g00630.t01"/>
<dbReference type="InParanoid" id="E0CS39"/>
<gene>
    <name evidence="1" type="ordered locus">VIT_19s0014g00630</name>
</gene>
<dbReference type="HOGENOM" id="CLU_3036306_0_0_1"/>
<evidence type="ECO:0000313" key="1">
    <source>
        <dbReference type="EMBL" id="CBI20138.3"/>
    </source>
</evidence>
<protein>
    <submittedName>
        <fullName evidence="1">Uncharacterized protein</fullName>
    </submittedName>
</protein>
<evidence type="ECO:0000313" key="2">
    <source>
        <dbReference type="Proteomes" id="UP000009183"/>
    </source>
</evidence>
<proteinExistence type="predicted"/>
<dbReference type="EMBL" id="FN595229">
    <property type="protein sequence ID" value="CBI20138.3"/>
    <property type="molecule type" value="Genomic_DNA"/>
</dbReference>
<reference evidence="2" key="1">
    <citation type="journal article" date="2007" name="Nature">
        <title>The grapevine genome sequence suggests ancestral hexaploidization in major angiosperm phyla.</title>
        <authorList>
            <consortium name="The French-Italian Public Consortium for Grapevine Genome Characterization."/>
            <person name="Jaillon O."/>
            <person name="Aury J.-M."/>
            <person name="Noel B."/>
            <person name="Policriti A."/>
            <person name="Clepet C."/>
            <person name="Casagrande A."/>
            <person name="Choisne N."/>
            <person name="Aubourg S."/>
            <person name="Vitulo N."/>
            <person name="Jubin C."/>
            <person name="Vezzi A."/>
            <person name="Legeai F."/>
            <person name="Hugueney P."/>
            <person name="Dasilva C."/>
            <person name="Horner D."/>
            <person name="Mica E."/>
            <person name="Jublot D."/>
            <person name="Poulain J."/>
            <person name="Bruyere C."/>
            <person name="Billault A."/>
            <person name="Segurens B."/>
            <person name="Gouyvenoux M."/>
            <person name="Ugarte E."/>
            <person name="Cattonaro F."/>
            <person name="Anthouard V."/>
            <person name="Vico V."/>
            <person name="Del Fabbro C."/>
            <person name="Alaux M."/>
            <person name="Di Gaspero G."/>
            <person name="Dumas V."/>
            <person name="Felice N."/>
            <person name="Paillard S."/>
            <person name="Juman I."/>
            <person name="Moroldo M."/>
            <person name="Scalabrin S."/>
            <person name="Canaguier A."/>
            <person name="Le Clainche I."/>
            <person name="Malacrida G."/>
            <person name="Durand E."/>
            <person name="Pesole G."/>
            <person name="Laucou V."/>
            <person name="Chatelet P."/>
            <person name="Merdinoglu D."/>
            <person name="Delledonne M."/>
            <person name="Pezzotti M."/>
            <person name="Lecharny A."/>
            <person name="Scarpelli C."/>
            <person name="Artiguenave F."/>
            <person name="Pe M.E."/>
            <person name="Valle G."/>
            <person name="Morgante M."/>
            <person name="Caboche M."/>
            <person name="Adam-Blondon A.-F."/>
            <person name="Weissenbach J."/>
            <person name="Quetier F."/>
            <person name="Wincker P."/>
        </authorList>
    </citation>
    <scope>NUCLEOTIDE SEQUENCE [LARGE SCALE GENOMIC DNA]</scope>
    <source>
        <strain evidence="2">cv. Pinot noir / PN40024</strain>
    </source>
</reference>
<organism evidence="1 2">
    <name type="scientific">Vitis vinifera</name>
    <name type="common">Grape</name>
    <dbReference type="NCBI Taxonomy" id="29760"/>
    <lineage>
        <taxon>Eukaryota</taxon>
        <taxon>Viridiplantae</taxon>
        <taxon>Streptophyta</taxon>
        <taxon>Embryophyta</taxon>
        <taxon>Tracheophyta</taxon>
        <taxon>Spermatophyta</taxon>
        <taxon>Magnoliopsida</taxon>
        <taxon>eudicotyledons</taxon>
        <taxon>Gunneridae</taxon>
        <taxon>Pentapetalae</taxon>
        <taxon>rosids</taxon>
        <taxon>Vitales</taxon>
        <taxon>Vitaceae</taxon>
        <taxon>Viteae</taxon>
        <taxon>Vitis</taxon>
    </lineage>
</organism>